<accession>A0ACC0CQ22</accession>
<comment type="caution">
    <text evidence="1">The sequence shown here is derived from an EMBL/GenBank/DDBJ whole genome shotgun (WGS) entry which is preliminary data.</text>
</comment>
<evidence type="ECO:0000313" key="2">
    <source>
        <dbReference type="Proteomes" id="UP001497680"/>
    </source>
</evidence>
<dbReference type="EMBL" id="MU394370">
    <property type="protein sequence ID" value="KAI6082465.1"/>
    <property type="molecule type" value="Genomic_DNA"/>
</dbReference>
<protein>
    <submittedName>
        <fullName evidence="1">Uncharacterized protein</fullName>
    </submittedName>
</protein>
<name>A0ACC0CQ22_9PEZI</name>
<dbReference type="Proteomes" id="UP001497680">
    <property type="component" value="Unassembled WGS sequence"/>
</dbReference>
<reference evidence="1 2" key="1">
    <citation type="journal article" date="2022" name="New Phytol.">
        <title>Ecological generalism drives hyperdiversity of secondary metabolite gene clusters in xylarialean endophytes.</title>
        <authorList>
            <person name="Franco M.E.E."/>
            <person name="Wisecaver J.H."/>
            <person name="Arnold A.E."/>
            <person name="Ju Y.M."/>
            <person name="Slot J.C."/>
            <person name="Ahrendt S."/>
            <person name="Moore L.P."/>
            <person name="Eastman K.E."/>
            <person name="Scott K."/>
            <person name="Konkel Z."/>
            <person name="Mondo S.J."/>
            <person name="Kuo A."/>
            <person name="Hayes R.D."/>
            <person name="Haridas S."/>
            <person name="Andreopoulos B."/>
            <person name="Riley R."/>
            <person name="LaButti K."/>
            <person name="Pangilinan J."/>
            <person name="Lipzen A."/>
            <person name="Amirebrahimi M."/>
            <person name="Yan J."/>
            <person name="Adam C."/>
            <person name="Keymanesh K."/>
            <person name="Ng V."/>
            <person name="Louie K."/>
            <person name="Northen T."/>
            <person name="Drula E."/>
            <person name="Henrissat B."/>
            <person name="Hsieh H.M."/>
            <person name="Youens-Clark K."/>
            <person name="Lutzoni F."/>
            <person name="Miadlikowska J."/>
            <person name="Eastwood D.C."/>
            <person name="Hamelin R.C."/>
            <person name="Grigoriev I.V."/>
            <person name="U'Ren J.M."/>
        </authorList>
    </citation>
    <scope>NUCLEOTIDE SEQUENCE [LARGE SCALE GENOMIC DNA]</scope>
    <source>
        <strain evidence="1 2">ER1909</strain>
    </source>
</reference>
<sequence>MSKPIPIPPRKDSVKQDPEEIDWDAERTKWSETDDNILRKAVADYGVNNWDNVAKMLWTRKDAKQCRARWAELAPILQARMARKYGRKRSTTSPALMTSPALTSTGQSQQKTYFQPSSSEAEMIRQIEASEGILSTPTTIPIPKTNTRKKSRMQPPPTPMDSPLLNPIVSPVSKTPPPPTPPLTPPPPTPPLTPPPRPPRMPSAALPLSPRTSTVPTTPTTATKKRFPSLLSLLPLSGRDRSQSAPTPRAPMRLDSTPVAQAPETPDSNRTSISSSRSSTARTSAEQEWSAPHPLMPGTYYRSSMSFRYQR</sequence>
<evidence type="ECO:0000313" key="1">
    <source>
        <dbReference type="EMBL" id="KAI6082465.1"/>
    </source>
</evidence>
<keyword evidence="2" id="KW-1185">Reference proteome</keyword>
<organism evidence="1 2">
    <name type="scientific">Hypoxylon rubiginosum</name>
    <dbReference type="NCBI Taxonomy" id="110542"/>
    <lineage>
        <taxon>Eukaryota</taxon>
        <taxon>Fungi</taxon>
        <taxon>Dikarya</taxon>
        <taxon>Ascomycota</taxon>
        <taxon>Pezizomycotina</taxon>
        <taxon>Sordariomycetes</taxon>
        <taxon>Xylariomycetidae</taxon>
        <taxon>Xylariales</taxon>
        <taxon>Hypoxylaceae</taxon>
        <taxon>Hypoxylon</taxon>
    </lineage>
</organism>
<gene>
    <name evidence="1" type="ORF">F4821DRAFT_281756</name>
</gene>
<proteinExistence type="predicted"/>